<dbReference type="RefSeq" id="WP_282219960.1">
    <property type="nucleotide sequence ID" value="NZ_CP118246.1"/>
</dbReference>
<evidence type="ECO:0000313" key="2">
    <source>
        <dbReference type="EMBL" id="WDR03569.1"/>
    </source>
</evidence>
<dbReference type="InterPro" id="IPR045517">
    <property type="entry name" value="Glyoxalase_8"/>
</dbReference>
<feature type="domain" description="Glyoxalase-related protein" evidence="1">
    <location>
        <begin position="6"/>
        <end position="144"/>
    </location>
</feature>
<reference evidence="2 3" key="1">
    <citation type="submission" date="2023-02" db="EMBL/GenBank/DDBJ databases">
        <title>Devosia algicola sp. nov., isolated from the phycosphere of marine algae.</title>
        <authorList>
            <person name="Kim J.M."/>
            <person name="Lee J.K."/>
            <person name="Choi B.J."/>
            <person name="Bayburt H."/>
            <person name="Jeon C.O."/>
        </authorList>
    </citation>
    <scope>NUCLEOTIDE SEQUENCE [LARGE SCALE GENOMIC DNA]</scope>
    <source>
        <strain evidence="2 3">G20-9</strain>
    </source>
</reference>
<proteinExistence type="predicted"/>
<dbReference type="Proteomes" id="UP001220530">
    <property type="component" value="Chromosome"/>
</dbReference>
<gene>
    <name evidence="2" type="ORF">PSQ19_05640</name>
</gene>
<name>A0ABY7YQG0_9HYPH</name>
<organism evidence="2 3">
    <name type="scientific">Devosia algicola</name>
    <dbReference type="NCBI Taxonomy" id="3026418"/>
    <lineage>
        <taxon>Bacteria</taxon>
        <taxon>Pseudomonadati</taxon>
        <taxon>Pseudomonadota</taxon>
        <taxon>Alphaproteobacteria</taxon>
        <taxon>Hyphomicrobiales</taxon>
        <taxon>Devosiaceae</taxon>
        <taxon>Devosia</taxon>
    </lineage>
</organism>
<evidence type="ECO:0000313" key="3">
    <source>
        <dbReference type="Proteomes" id="UP001220530"/>
    </source>
</evidence>
<protein>
    <submittedName>
        <fullName evidence="2">Glyoxalase superfamily protein</fullName>
    </submittedName>
</protein>
<sequence length="146" mass="16146">MSYSLDTPSIQTLKAEARSLRDERVKAGDALTHATALEEVAKTHGYRDWNTAVAMLPERVAVPVQVGNRTAGHYLGQPFKGLVIGVHLLSDMQHYQVTVKFDEPVDVATSKLFSAFRHRVTATIDVHGVSPARTSNGLPQMRLRRI</sequence>
<keyword evidence="3" id="KW-1185">Reference proteome</keyword>
<dbReference type="Pfam" id="PF20066">
    <property type="entry name" value="Glyoxalase_8"/>
    <property type="match status" value="1"/>
</dbReference>
<dbReference type="EMBL" id="CP118246">
    <property type="protein sequence ID" value="WDR03569.1"/>
    <property type="molecule type" value="Genomic_DNA"/>
</dbReference>
<accession>A0ABY7YQG0</accession>
<evidence type="ECO:0000259" key="1">
    <source>
        <dbReference type="Pfam" id="PF20066"/>
    </source>
</evidence>